<feature type="region of interest" description="Disordered" evidence="1">
    <location>
        <begin position="42"/>
        <end position="67"/>
    </location>
</feature>
<keyword evidence="3" id="KW-1185">Reference proteome</keyword>
<protein>
    <submittedName>
        <fullName evidence="2">Uncharacterized protein</fullName>
    </submittedName>
</protein>
<dbReference type="AlphaFoldDB" id="A0A166N7B2"/>
<evidence type="ECO:0000256" key="1">
    <source>
        <dbReference type="SAM" id="MobiDB-lite"/>
    </source>
</evidence>
<feature type="compositionally biased region" description="Polar residues" evidence="1">
    <location>
        <begin position="44"/>
        <end position="57"/>
    </location>
</feature>
<evidence type="ECO:0000313" key="2">
    <source>
        <dbReference type="EMBL" id="KZL65388.1"/>
    </source>
</evidence>
<dbReference type="EMBL" id="LFIV01000223">
    <property type="protein sequence ID" value="KZL65388.1"/>
    <property type="molecule type" value="Genomic_DNA"/>
</dbReference>
<proteinExistence type="predicted"/>
<name>A0A166N7B2_9PEZI</name>
<organism evidence="2 3">
    <name type="scientific">Colletotrichum tofieldiae</name>
    <dbReference type="NCBI Taxonomy" id="708197"/>
    <lineage>
        <taxon>Eukaryota</taxon>
        <taxon>Fungi</taxon>
        <taxon>Dikarya</taxon>
        <taxon>Ascomycota</taxon>
        <taxon>Pezizomycotina</taxon>
        <taxon>Sordariomycetes</taxon>
        <taxon>Hypocreomycetidae</taxon>
        <taxon>Glomerellales</taxon>
        <taxon>Glomerellaceae</taxon>
        <taxon>Colletotrichum</taxon>
        <taxon>Colletotrichum spaethianum species complex</taxon>
    </lineage>
</organism>
<gene>
    <name evidence="2" type="ORF">CT0861_06244</name>
</gene>
<evidence type="ECO:0000313" key="3">
    <source>
        <dbReference type="Proteomes" id="UP000076552"/>
    </source>
</evidence>
<sequence length="67" mass="7482">MDAAFWSFQDSASPQNLDEYFQQFLDTNGTGYQNDPMLLAFGKQPNTRMGGTDTSMDIENANPIILT</sequence>
<accession>A0A166N7B2</accession>
<dbReference type="Proteomes" id="UP000076552">
    <property type="component" value="Unassembled WGS sequence"/>
</dbReference>
<comment type="caution">
    <text evidence="2">The sequence shown here is derived from an EMBL/GenBank/DDBJ whole genome shotgun (WGS) entry which is preliminary data.</text>
</comment>
<reference evidence="2 3" key="1">
    <citation type="submission" date="2015-06" db="EMBL/GenBank/DDBJ databases">
        <title>Survival trade-offs in plant roots during colonization by closely related pathogenic and mutualistic fungi.</title>
        <authorList>
            <person name="Hacquard S."/>
            <person name="Kracher B."/>
            <person name="Hiruma K."/>
            <person name="Weinman A."/>
            <person name="Muench P."/>
            <person name="Garrido Oter R."/>
            <person name="Ver Loren van Themaat E."/>
            <person name="Dallerey J.-F."/>
            <person name="Damm U."/>
            <person name="Henrissat B."/>
            <person name="Lespinet O."/>
            <person name="Thon M."/>
            <person name="Kemen E."/>
            <person name="McHardy A.C."/>
            <person name="Schulze-Lefert P."/>
            <person name="O'Connell R.J."/>
        </authorList>
    </citation>
    <scope>NUCLEOTIDE SEQUENCE [LARGE SCALE GENOMIC DNA]</scope>
    <source>
        <strain evidence="2 3">0861</strain>
    </source>
</reference>